<gene>
    <name evidence="1" type="ORF">EPI10_016788</name>
</gene>
<proteinExistence type="predicted"/>
<dbReference type="EMBL" id="SMMG02000006">
    <property type="protein sequence ID" value="KAA3471136.1"/>
    <property type="molecule type" value="Genomic_DNA"/>
</dbReference>
<keyword evidence="1" id="KW-0695">RNA-directed DNA polymerase</keyword>
<comment type="caution">
    <text evidence="1">The sequence shown here is derived from an EMBL/GenBank/DDBJ whole genome shotgun (WGS) entry which is preliminary data.</text>
</comment>
<dbReference type="GO" id="GO:0003964">
    <property type="term" value="F:RNA-directed DNA polymerase activity"/>
    <property type="evidence" value="ECO:0007669"/>
    <property type="project" value="UniProtKB-KW"/>
</dbReference>
<accession>A0A5B6VPL5</accession>
<keyword evidence="1" id="KW-0548">Nucleotidyltransferase</keyword>
<sequence length="110" mass="12654">MLSCIKSWCVQPLLQEGNESWKELLVDFGGKSMGKRKGFISCEWLNLCDLKDNGVMGFQSLTKFNLVLLAEQCWRLMTNTNTLLVRSLKAKYYSKSDFMSSNLRAYTSYT</sequence>
<protein>
    <submittedName>
        <fullName evidence="1">Reverse transcriptase</fullName>
    </submittedName>
</protein>
<reference evidence="2" key="1">
    <citation type="journal article" date="2019" name="Plant Biotechnol. J.">
        <title>Genome sequencing of the Australian wild diploid species Gossypium australe highlights disease resistance and delayed gland morphogenesis.</title>
        <authorList>
            <person name="Cai Y."/>
            <person name="Cai X."/>
            <person name="Wang Q."/>
            <person name="Wang P."/>
            <person name="Zhang Y."/>
            <person name="Cai C."/>
            <person name="Xu Y."/>
            <person name="Wang K."/>
            <person name="Zhou Z."/>
            <person name="Wang C."/>
            <person name="Geng S."/>
            <person name="Li B."/>
            <person name="Dong Q."/>
            <person name="Hou Y."/>
            <person name="Wang H."/>
            <person name="Ai P."/>
            <person name="Liu Z."/>
            <person name="Yi F."/>
            <person name="Sun M."/>
            <person name="An G."/>
            <person name="Cheng J."/>
            <person name="Zhang Y."/>
            <person name="Shi Q."/>
            <person name="Xie Y."/>
            <person name="Shi X."/>
            <person name="Chang Y."/>
            <person name="Huang F."/>
            <person name="Chen Y."/>
            <person name="Hong S."/>
            <person name="Mi L."/>
            <person name="Sun Q."/>
            <person name="Zhang L."/>
            <person name="Zhou B."/>
            <person name="Peng R."/>
            <person name="Zhang X."/>
            <person name="Liu F."/>
        </authorList>
    </citation>
    <scope>NUCLEOTIDE SEQUENCE [LARGE SCALE GENOMIC DNA]</scope>
    <source>
        <strain evidence="2">cv. PA1801</strain>
    </source>
</reference>
<dbReference type="Proteomes" id="UP000325315">
    <property type="component" value="Unassembled WGS sequence"/>
</dbReference>
<evidence type="ECO:0000313" key="1">
    <source>
        <dbReference type="EMBL" id="KAA3471136.1"/>
    </source>
</evidence>
<evidence type="ECO:0000313" key="2">
    <source>
        <dbReference type="Proteomes" id="UP000325315"/>
    </source>
</evidence>
<organism evidence="1 2">
    <name type="scientific">Gossypium australe</name>
    <dbReference type="NCBI Taxonomy" id="47621"/>
    <lineage>
        <taxon>Eukaryota</taxon>
        <taxon>Viridiplantae</taxon>
        <taxon>Streptophyta</taxon>
        <taxon>Embryophyta</taxon>
        <taxon>Tracheophyta</taxon>
        <taxon>Spermatophyta</taxon>
        <taxon>Magnoliopsida</taxon>
        <taxon>eudicotyledons</taxon>
        <taxon>Gunneridae</taxon>
        <taxon>Pentapetalae</taxon>
        <taxon>rosids</taxon>
        <taxon>malvids</taxon>
        <taxon>Malvales</taxon>
        <taxon>Malvaceae</taxon>
        <taxon>Malvoideae</taxon>
        <taxon>Gossypium</taxon>
    </lineage>
</organism>
<keyword evidence="2" id="KW-1185">Reference proteome</keyword>
<name>A0A5B6VPL5_9ROSI</name>
<dbReference type="AlphaFoldDB" id="A0A5B6VPL5"/>
<dbReference type="OrthoDB" id="998444at2759"/>
<keyword evidence="1" id="KW-0808">Transferase</keyword>